<evidence type="ECO:0000259" key="2">
    <source>
        <dbReference type="PROSITE" id="PS50041"/>
    </source>
</evidence>
<dbReference type="SUPFAM" id="SSF56436">
    <property type="entry name" value="C-type lectin-like"/>
    <property type="match status" value="3"/>
</dbReference>
<keyword evidence="4" id="KW-1185">Reference proteome</keyword>
<dbReference type="AlphaFoldDB" id="A0A8C1HCR6"/>
<feature type="domain" description="C-type lectin" evidence="2">
    <location>
        <begin position="272"/>
        <end position="395"/>
    </location>
</feature>
<sequence length="396" mass="46450">MFWIWSDVQRLHHFLRLISVFPSEMERITCMSLLLTAVVSSSAGAPRQYHFVNQNLSWTEAQRYCREHHTDLVTISDIQEQNDIEQAIKRVNSNADRVWIGLKNTKVGFWSDPAFHTEHESQYRNWESTQPGGDGDCVYMDCGNGQNCEDEHKGQWHDVDCSTKMYFICYNGSSKGFVSVQEKKNWTEAQKYCRENHTDLASVRNQSENQQIQKITVNQVWIGLHRLWVWSDNSTSTFTHWKPNNVYTRQNCTLIVIRDEGQWSDEDCSNQHPFVCYDDKLVLIRENKTWTEALRRCRNMDMELVSVDSEQMQRRVMNVTSSASSAHVWLGLRHSCTVGIWFWVNGQTVCYDQWASDYDIDLDKCDETVRSGAIRTRDNHWISRPETEEINFICIK</sequence>
<evidence type="ECO:0000256" key="1">
    <source>
        <dbReference type="ARBA" id="ARBA00023157"/>
    </source>
</evidence>
<dbReference type="PROSITE" id="PS00615">
    <property type="entry name" value="C_TYPE_LECTIN_1"/>
    <property type="match status" value="1"/>
</dbReference>
<dbReference type="PANTHER" id="PTHR45784:SF3">
    <property type="entry name" value="C-TYPE LECTIN DOMAIN FAMILY 4 MEMBER K-LIKE-RELATED"/>
    <property type="match status" value="1"/>
</dbReference>
<dbReference type="Pfam" id="PF00059">
    <property type="entry name" value="Lectin_C"/>
    <property type="match status" value="3"/>
</dbReference>
<dbReference type="InterPro" id="IPR001304">
    <property type="entry name" value="C-type_lectin-like"/>
</dbReference>
<organism evidence="3 4">
    <name type="scientific">Cyprinus carpio carpio</name>
    <dbReference type="NCBI Taxonomy" id="630221"/>
    <lineage>
        <taxon>Eukaryota</taxon>
        <taxon>Metazoa</taxon>
        <taxon>Chordata</taxon>
        <taxon>Craniata</taxon>
        <taxon>Vertebrata</taxon>
        <taxon>Euteleostomi</taxon>
        <taxon>Actinopterygii</taxon>
        <taxon>Neopterygii</taxon>
        <taxon>Teleostei</taxon>
        <taxon>Ostariophysi</taxon>
        <taxon>Cypriniformes</taxon>
        <taxon>Cyprinidae</taxon>
        <taxon>Cyprininae</taxon>
        <taxon>Cyprinus</taxon>
    </lineage>
</organism>
<evidence type="ECO:0000313" key="3">
    <source>
        <dbReference type="Ensembl" id="ENSCCRP00000040482.2"/>
    </source>
</evidence>
<reference evidence="3" key="1">
    <citation type="submission" date="2025-08" db="UniProtKB">
        <authorList>
            <consortium name="Ensembl"/>
        </authorList>
    </citation>
    <scope>IDENTIFICATION</scope>
</reference>
<dbReference type="Ensembl" id="ENSCCRT00000043881.2">
    <property type="protein sequence ID" value="ENSCCRP00000040482.2"/>
    <property type="gene ID" value="ENSCCRG00000074434.1"/>
</dbReference>
<feature type="domain" description="C-type lectin" evidence="2">
    <location>
        <begin position="49"/>
        <end position="170"/>
    </location>
</feature>
<accession>A0A8C1HCR6</accession>
<proteinExistence type="predicted"/>
<dbReference type="Gene3D" id="3.10.100.10">
    <property type="entry name" value="Mannose-Binding Protein A, subunit A"/>
    <property type="match status" value="3"/>
</dbReference>
<dbReference type="CDD" id="cd03602">
    <property type="entry name" value="CLECT_1"/>
    <property type="match status" value="1"/>
</dbReference>
<dbReference type="PROSITE" id="PS50041">
    <property type="entry name" value="C_TYPE_LECTIN_2"/>
    <property type="match status" value="3"/>
</dbReference>
<dbReference type="Proteomes" id="UP001108240">
    <property type="component" value="Unplaced"/>
</dbReference>
<dbReference type="PANTHER" id="PTHR45784">
    <property type="entry name" value="C-TYPE LECTIN DOMAIN FAMILY 20 MEMBER A-RELATED"/>
    <property type="match status" value="1"/>
</dbReference>
<dbReference type="GeneTree" id="ENSGT01100000263473"/>
<dbReference type="CDD" id="cd00037">
    <property type="entry name" value="CLECT"/>
    <property type="match status" value="1"/>
</dbReference>
<dbReference type="SMART" id="SM00034">
    <property type="entry name" value="CLECT"/>
    <property type="match status" value="3"/>
</dbReference>
<dbReference type="OMA" id="FHTEHES"/>
<protein>
    <recommendedName>
        <fullName evidence="2">C-type lectin domain-containing protein</fullName>
    </recommendedName>
</protein>
<feature type="domain" description="C-type lectin" evidence="2">
    <location>
        <begin position="170"/>
        <end position="277"/>
    </location>
</feature>
<dbReference type="InterPro" id="IPR016186">
    <property type="entry name" value="C-type_lectin-like/link_sf"/>
</dbReference>
<evidence type="ECO:0000313" key="4">
    <source>
        <dbReference type="Proteomes" id="UP001108240"/>
    </source>
</evidence>
<reference evidence="3" key="2">
    <citation type="submission" date="2025-09" db="UniProtKB">
        <authorList>
            <consortium name="Ensembl"/>
        </authorList>
    </citation>
    <scope>IDENTIFICATION</scope>
</reference>
<name>A0A8C1HCR6_CYPCA</name>
<keyword evidence="1" id="KW-1015">Disulfide bond</keyword>
<dbReference type="InterPro" id="IPR016187">
    <property type="entry name" value="CTDL_fold"/>
</dbReference>
<dbReference type="InterPro" id="IPR018378">
    <property type="entry name" value="C-type_lectin_CS"/>
</dbReference>